<dbReference type="Gene3D" id="3.30.420.10">
    <property type="entry name" value="Ribonuclease H-like superfamily/Ribonuclease H"/>
    <property type="match status" value="1"/>
</dbReference>
<dbReference type="Gene3D" id="1.10.132.60">
    <property type="entry name" value="DNA polymerase family B, C-terminal domain"/>
    <property type="match status" value="1"/>
</dbReference>
<dbReference type="GO" id="GO:0006260">
    <property type="term" value="P:DNA replication"/>
    <property type="evidence" value="ECO:0007669"/>
    <property type="project" value="UniProtKB-KW"/>
</dbReference>
<gene>
    <name evidence="19" type="primary">REV3_1</name>
    <name evidence="19" type="ORF">DFQ27_007535</name>
</gene>
<dbReference type="Pfam" id="PF00136">
    <property type="entry name" value="DNA_pol_B"/>
    <property type="match status" value="1"/>
</dbReference>
<dbReference type="PANTHER" id="PTHR45812:SF1">
    <property type="entry name" value="DNA POLYMERASE ZETA CATALYTIC SUBUNIT"/>
    <property type="match status" value="1"/>
</dbReference>
<evidence type="ECO:0000256" key="10">
    <source>
        <dbReference type="ARBA" id="ARBA00023014"/>
    </source>
</evidence>
<dbReference type="GO" id="GO:0046872">
    <property type="term" value="F:metal ion binding"/>
    <property type="evidence" value="ECO:0007669"/>
    <property type="project" value="UniProtKB-KW"/>
</dbReference>
<keyword evidence="10" id="KW-0411">Iron-sulfur</keyword>
<feature type="region of interest" description="Disordered" evidence="14">
    <location>
        <begin position="1115"/>
        <end position="1147"/>
    </location>
</feature>
<evidence type="ECO:0000256" key="1">
    <source>
        <dbReference type="ARBA" id="ARBA00001966"/>
    </source>
</evidence>
<accession>A0A9P6UDB7</accession>
<feature type="region of interest" description="Disordered" evidence="14">
    <location>
        <begin position="480"/>
        <end position="629"/>
    </location>
</feature>
<dbReference type="GO" id="GO:0000166">
    <property type="term" value="F:nucleotide binding"/>
    <property type="evidence" value="ECO:0007669"/>
    <property type="project" value="InterPro"/>
</dbReference>
<comment type="similarity">
    <text evidence="2 13">Belongs to the DNA polymerase type-B family.</text>
</comment>
<dbReference type="SUPFAM" id="SSF53098">
    <property type="entry name" value="Ribonuclease H-like"/>
    <property type="match status" value="1"/>
</dbReference>
<dbReference type="GO" id="GO:0003887">
    <property type="term" value="F:DNA-directed DNA polymerase activity"/>
    <property type="evidence" value="ECO:0007669"/>
    <property type="project" value="UniProtKB-KW"/>
</dbReference>
<evidence type="ECO:0000259" key="16">
    <source>
        <dbReference type="Pfam" id="PF03104"/>
    </source>
</evidence>
<dbReference type="InterPro" id="IPR036397">
    <property type="entry name" value="RNaseH_sf"/>
</dbReference>
<feature type="compositionally biased region" description="Polar residues" evidence="14">
    <location>
        <begin position="582"/>
        <end position="629"/>
    </location>
</feature>
<keyword evidence="5" id="KW-0479">Metal-binding</keyword>
<dbReference type="SUPFAM" id="SSF56672">
    <property type="entry name" value="DNA/RNA polymerases"/>
    <property type="match status" value="1"/>
</dbReference>
<dbReference type="InterPro" id="IPR030559">
    <property type="entry name" value="PolZ_Rev3"/>
</dbReference>
<keyword evidence="11" id="KW-0234">DNA repair</keyword>
<feature type="compositionally biased region" description="Low complexity" evidence="14">
    <location>
        <begin position="936"/>
        <end position="949"/>
    </location>
</feature>
<evidence type="ECO:0000256" key="12">
    <source>
        <dbReference type="ARBA" id="ARBA00049244"/>
    </source>
</evidence>
<feature type="domain" description="DNA-directed DNA polymerase family B multifunctional" evidence="15">
    <location>
        <begin position="1415"/>
        <end position="1733"/>
    </location>
</feature>
<feature type="region of interest" description="Disordered" evidence="14">
    <location>
        <begin position="719"/>
        <end position="759"/>
    </location>
</feature>
<dbReference type="GO" id="GO:0042276">
    <property type="term" value="P:error-prone translesion synthesis"/>
    <property type="evidence" value="ECO:0007669"/>
    <property type="project" value="TreeGrafter"/>
</dbReference>
<dbReference type="Pfam" id="PF03104">
    <property type="entry name" value="DNA_pol_B_exo1"/>
    <property type="match status" value="1"/>
</dbReference>
<dbReference type="EMBL" id="JAAAJB010000006">
    <property type="protein sequence ID" value="KAG0270384.1"/>
    <property type="molecule type" value="Genomic_DNA"/>
</dbReference>
<evidence type="ECO:0000256" key="11">
    <source>
        <dbReference type="ARBA" id="ARBA00023204"/>
    </source>
</evidence>
<dbReference type="PRINTS" id="PR00106">
    <property type="entry name" value="DNAPOLB"/>
</dbReference>
<organism evidence="19 20">
    <name type="scientific">Actinomortierella ambigua</name>
    <dbReference type="NCBI Taxonomy" id="1343610"/>
    <lineage>
        <taxon>Eukaryota</taxon>
        <taxon>Fungi</taxon>
        <taxon>Fungi incertae sedis</taxon>
        <taxon>Mucoromycota</taxon>
        <taxon>Mortierellomycotina</taxon>
        <taxon>Mortierellomycetes</taxon>
        <taxon>Mortierellales</taxon>
        <taxon>Mortierellaceae</taxon>
        <taxon>Actinomortierella</taxon>
    </lineage>
</organism>
<name>A0A9P6UDB7_9FUNG</name>
<dbReference type="GO" id="GO:0051536">
    <property type="term" value="F:iron-sulfur cluster binding"/>
    <property type="evidence" value="ECO:0007669"/>
    <property type="project" value="UniProtKB-KW"/>
</dbReference>
<feature type="region of interest" description="Disordered" evidence="14">
    <location>
        <begin position="825"/>
        <end position="868"/>
    </location>
</feature>
<keyword evidence="13" id="KW-0238">DNA-binding</keyword>
<protein>
    <recommendedName>
        <fullName evidence="13">DNA polymerase</fullName>
        <ecNumber evidence="13">2.7.7.7</ecNumber>
    </recommendedName>
</protein>
<dbReference type="InterPro" id="IPR056447">
    <property type="entry name" value="REV3_N"/>
</dbReference>
<dbReference type="InterPro" id="IPR006134">
    <property type="entry name" value="DNA-dir_DNA_pol_B_multi_dom"/>
</dbReference>
<comment type="catalytic activity">
    <reaction evidence="12 13">
        <text>DNA(n) + a 2'-deoxyribonucleoside 5'-triphosphate = DNA(n+1) + diphosphate</text>
        <dbReference type="Rhea" id="RHEA:22508"/>
        <dbReference type="Rhea" id="RHEA-COMP:17339"/>
        <dbReference type="Rhea" id="RHEA-COMP:17340"/>
        <dbReference type="ChEBI" id="CHEBI:33019"/>
        <dbReference type="ChEBI" id="CHEBI:61560"/>
        <dbReference type="ChEBI" id="CHEBI:173112"/>
        <dbReference type="EC" id="2.7.7.7"/>
    </reaction>
</comment>
<dbReference type="CDD" id="cd05778">
    <property type="entry name" value="DNA_polB_zeta_exo"/>
    <property type="match status" value="1"/>
</dbReference>
<feature type="compositionally biased region" description="Low complexity" evidence="14">
    <location>
        <begin position="568"/>
        <end position="581"/>
    </location>
</feature>
<keyword evidence="8 13" id="KW-0239">DNA-directed DNA polymerase</keyword>
<feature type="domain" description="DNA polymerase delta/zeta catalytic subunit N-terminal" evidence="17">
    <location>
        <begin position="79"/>
        <end position="158"/>
    </location>
</feature>
<dbReference type="InterPro" id="IPR006172">
    <property type="entry name" value="DNA-dir_DNA_pol_B"/>
</dbReference>
<evidence type="ECO:0000256" key="9">
    <source>
        <dbReference type="ARBA" id="ARBA00023004"/>
    </source>
</evidence>
<feature type="compositionally biased region" description="Acidic residues" evidence="14">
    <location>
        <begin position="519"/>
        <end position="532"/>
    </location>
</feature>
<dbReference type="FunFam" id="3.30.342.10:FF:000018">
    <property type="entry name" value="DNA polymerase"/>
    <property type="match status" value="1"/>
</dbReference>
<dbReference type="InterPro" id="IPR056435">
    <property type="entry name" value="DPOD/Z_N"/>
</dbReference>
<dbReference type="Pfam" id="PF24055">
    <property type="entry name" value="POL3_N"/>
    <property type="match status" value="1"/>
</dbReference>
<evidence type="ECO:0000256" key="2">
    <source>
        <dbReference type="ARBA" id="ARBA00005755"/>
    </source>
</evidence>
<dbReference type="GO" id="GO:0000724">
    <property type="term" value="P:double-strand break repair via homologous recombination"/>
    <property type="evidence" value="ECO:0007669"/>
    <property type="project" value="TreeGrafter"/>
</dbReference>
<feature type="domain" description="DNA-directed DNA polymerase family B exonuclease" evidence="16">
    <location>
        <begin position="1161"/>
        <end position="1348"/>
    </location>
</feature>
<evidence type="ECO:0000256" key="8">
    <source>
        <dbReference type="ARBA" id="ARBA00022932"/>
    </source>
</evidence>
<dbReference type="PANTHER" id="PTHR45812">
    <property type="entry name" value="DNA POLYMERASE ZETA CATALYTIC SUBUNIT"/>
    <property type="match status" value="1"/>
</dbReference>
<dbReference type="InterPro" id="IPR043502">
    <property type="entry name" value="DNA/RNA_pol_sf"/>
</dbReference>
<keyword evidence="6" id="KW-0227">DNA damage</keyword>
<evidence type="ECO:0000256" key="6">
    <source>
        <dbReference type="ARBA" id="ARBA00022763"/>
    </source>
</evidence>
<dbReference type="SMART" id="SM00486">
    <property type="entry name" value="POLBc"/>
    <property type="match status" value="1"/>
</dbReference>
<proteinExistence type="inferred from homology"/>
<dbReference type="Proteomes" id="UP000807716">
    <property type="component" value="Unassembled WGS sequence"/>
</dbReference>
<dbReference type="FunFam" id="1.10.287.690:FF:000002">
    <property type="entry name" value="DNA polymerase zeta"/>
    <property type="match status" value="1"/>
</dbReference>
<dbReference type="InterPro" id="IPR042087">
    <property type="entry name" value="DNA_pol_B_thumb"/>
</dbReference>
<dbReference type="Gene3D" id="1.10.287.690">
    <property type="entry name" value="Helix hairpin bin"/>
    <property type="match status" value="1"/>
</dbReference>
<dbReference type="InterPro" id="IPR017964">
    <property type="entry name" value="DNA-dir_DNA_pol_B_CS"/>
</dbReference>
<dbReference type="InterPro" id="IPR012337">
    <property type="entry name" value="RNaseH-like_sf"/>
</dbReference>
<evidence type="ECO:0000259" key="17">
    <source>
        <dbReference type="Pfam" id="PF24055"/>
    </source>
</evidence>
<comment type="caution">
    <text evidence="19">The sequence shown here is derived from an EMBL/GenBank/DDBJ whole genome shotgun (WGS) entry which is preliminary data.</text>
</comment>
<dbReference type="Gene3D" id="3.90.1600.10">
    <property type="entry name" value="Palm domain of DNA polymerase"/>
    <property type="match status" value="1"/>
</dbReference>
<feature type="domain" description="DNA polymerase zeta catalytic subunit N-terminal" evidence="18">
    <location>
        <begin position="23"/>
        <end position="77"/>
    </location>
</feature>
<keyword evidence="13" id="KW-0235">DNA replication</keyword>
<keyword evidence="4 13" id="KW-0548">Nucleotidyltransferase</keyword>
<dbReference type="FunFam" id="3.30.420.10:FF:000024">
    <property type="entry name" value="DNA polymerase zeta catalytic subunit"/>
    <property type="match status" value="1"/>
</dbReference>
<dbReference type="InterPro" id="IPR023211">
    <property type="entry name" value="DNA_pol_palm_dom_sf"/>
</dbReference>
<evidence type="ECO:0000256" key="5">
    <source>
        <dbReference type="ARBA" id="ARBA00022723"/>
    </source>
</evidence>
<keyword evidence="9" id="KW-0408">Iron</keyword>
<dbReference type="Pfam" id="PF24065">
    <property type="entry name" value="REV3_N"/>
    <property type="match status" value="1"/>
</dbReference>
<keyword evidence="3 13" id="KW-0808">Transferase</keyword>
<reference evidence="19" key="1">
    <citation type="journal article" date="2020" name="Fungal Divers.">
        <title>Resolving the Mortierellaceae phylogeny through synthesis of multi-gene phylogenetics and phylogenomics.</title>
        <authorList>
            <person name="Vandepol N."/>
            <person name="Liber J."/>
            <person name="Desiro A."/>
            <person name="Na H."/>
            <person name="Kennedy M."/>
            <person name="Barry K."/>
            <person name="Grigoriev I.V."/>
            <person name="Miller A.N."/>
            <person name="O'Donnell K."/>
            <person name="Stajich J.E."/>
            <person name="Bonito G."/>
        </authorList>
    </citation>
    <scope>NUCLEOTIDE SEQUENCE</scope>
    <source>
        <strain evidence="19">BC1065</strain>
    </source>
</reference>
<dbReference type="EC" id="2.7.7.7" evidence="13"/>
<keyword evidence="7" id="KW-0862">Zinc</keyword>
<evidence type="ECO:0000259" key="18">
    <source>
        <dbReference type="Pfam" id="PF24065"/>
    </source>
</evidence>
<dbReference type="PROSITE" id="PS00116">
    <property type="entry name" value="DNA_POLYMERASE_B"/>
    <property type="match status" value="1"/>
</dbReference>
<evidence type="ECO:0000259" key="15">
    <source>
        <dbReference type="Pfam" id="PF00136"/>
    </source>
</evidence>
<evidence type="ECO:0000256" key="4">
    <source>
        <dbReference type="ARBA" id="ARBA00022695"/>
    </source>
</evidence>
<dbReference type="GO" id="GO:0003677">
    <property type="term" value="F:DNA binding"/>
    <property type="evidence" value="ECO:0007669"/>
    <property type="project" value="UniProtKB-KW"/>
</dbReference>
<evidence type="ECO:0000256" key="14">
    <source>
        <dbReference type="SAM" id="MobiDB-lite"/>
    </source>
</evidence>
<dbReference type="Gene3D" id="3.30.342.10">
    <property type="entry name" value="DNA Polymerase, chain B, domain 1"/>
    <property type="match status" value="1"/>
</dbReference>
<keyword evidence="20" id="KW-1185">Reference proteome</keyword>
<evidence type="ECO:0000313" key="20">
    <source>
        <dbReference type="Proteomes" id="UP000807716"/>
    </source>
</evidence>
<evidence type="ECO:0000256" key="13">
    <source>
        <dbReference type="RuleBase" id="RU000442"/>
    </source>
</evidence>
<feature type="compositionally biased region" description="Polar residues" evidence="14">
    <location>
        <begin position="840"/>
        <end position="857"/>
    </location>
</feature>
<evidence type="ECO:0000313" key="19">
    <source>
        <dbReference type="EMBL" id="KAG0270384.1"/>
    </source>
</evidence>
<evidence type="ECO:0000256" key="7">
    <source>
        <dbReference type="ARBA" id="ARBA00022833"/>
    </source>
</evidence>
<dbReference type="GO" id="GO:0016035">
    <property type="term" value="C:zeta DNA polymerase complex"/>
    <property type="evidence" value="ECO:0007669"/>
    <property type="project" value="InterPro"/>
</dbReference>
<evidence type="ECO:0000256" key="3">
    <source>
        <dbReference type="ARBA" id="ARBA00022679"/>
    </source>
</evidence>
<comment type="cofactor">
    <cofactor evidence="1">
        <name>[4Fe-4S] cluster</name>
        <dbReference type="ChEBI" id="CHEBI:49883"/>
    </cofactor>
</comment>
<sequence>MSGGLNSSSEGMHGTPSKRSSLFKVRIADIDHYMAAPGPLDLAFCQFLPPKVPVAKVPVLRVFGANEAGQKCCLHIHRAYPYFYVPYEGELDETTLNTFIHTLGLSLNRATTLSYGGDPNNVRKSQYVAAIIPVKGVPFYGYHVGYANFLKIYLFNPDNETRIVDLMRGGAVMNRSFQPFEAHIPFRLQFCIDFNLYGMGWVEMESALFRNDVPHSYEGEHPKRWTIDNVVDENIWAVDKGQTKISNCEVELDTTIDQIINRDRAPERNTHHTLEECFKAPLTQAQVPSVAGLWEDDAIRRRAKGLPSQEPPKTQAREKEAMPWHNHDRALAMVAELVHEVMLQENASTPPTFESFIVKENPETRPWMTAYEAVNALCPQPVAEGGMGNADPSEVLFDEGDSSIIINEDVISQAVGASEVRTNAKQTRDGVRGMDDIEADDDDHELFGLLGDEFVGLDEDDLLNVVDQWEDLAATSDTDVASHVPGVVRPPTERPHKDYPSSVAPRSLQIPQYDGSGDHDDEDDDFVADSELPDMRKRKHQTSAEAEWRSHMRSSGSKRSKSRQPLISPSSTTSSSTRSWSQGNESNGRTRPDISSTSQHTLTSRASQPPSSTSRLGSQASVPRSLPFSSLHSRLSPARVLSSLGSTVANTPSPASHMRPLPAVEIPISASKSSAATLRQIMPRSRFLVNDEDDPIIDDDDSLENIFANDEFCAMDEPQVAGQHQAQSFEHSSRYEPQLQEKPTSHEQGSKLDFPAPASPHHQYFMSTLSEMWSSPSPSPPKLSFFNAPPRAFSPSAIQEVSSLPGPAGTAEPMLVDDQATKDLSGLDKTESQKSAPEHTASQPAESDTSSVFTSPNRSKRSRRVSWHPSPDVVYTFAAEPPQDEIQAGALLSSVVEETFIAEDSDDEGSDSRRSVNLKDIQLEDTFKASAHEQSELSSKSSRSSSSTSSRHRGSVVLAEDSFEANKSDEILLPSSLFSSSPRWSMALPTCHSYQFNIPAPTASGLLSTLDDHHLPHIVHQKPFFSNAADLPPRSKTFGGKEFRLESHDLAFTRRFVGGHNTLLSSTSDGADKTTFTTSLLPPRGTKFWEPVQPPPTYAAMTAWLASEEAEKRKKRSSVFAPSTQQQREKISQLEAPTPKNPYGYKNSPTKVAGSAAIEKDHMDLFSMEVMCHTRGELLPDPKQDMILAIFYCWQTEREEFVSNGWEPGFRIGMITHEEASFGTKMGLSGLGENSVKVTQNEREMIEEAMRLVRDLDPDILVGYEIHNASWGYLVDRYQALAGADLAKMISRIHYHTVPTLTKRALEERNSYNSKHSSGIKIIGRHMFNVWRLIRSEVALTNYGFSNVIFHVLQQRIPSYSHRTLTTWWTDGSPLHQSRVIRHYLSMVQYSLQLIEVQELVSRTSEFARVFGIDFFSVISRGSQYKVESLMVRLAKPENYIMISPSRQQVGSQRAAECLPMIMEPESAFYEDPVAVLDFQSLYPSVMIAYNYCYSTCLGKLGGGSKLGVTEYRPQPGILPLVKDHLHVAPNNVMYVNQEIRRGLLGRMLTEILETRVMVKKAMKDQPDDKSLLKLLQARQMGLKFLANVTYGYTCASFSGRMPGIEIADSIVHSARETLERAIQFVGENPKWKARVVYGDTDSMFVHLPGRTREEAFEIAYDIAETITRMNPRPVKLKFEKIYHGCFLVTKKRYVGASYEYPGQVEPIFDAKGIETIRRDGVPAVQKIMETCIK</sequence>
<feature type="region of interest" description="Disordered" evidence="14">
    <location>
        <begin position="929"/>
        <end position="955"/>
    </location>
</feature>
<dbReference type="InterPro" id="IPR006133">
    <property type="entry name" value="DNA-dir_DNA_pol_B_exonuc"/>
</dbReference>
<dbReference type="GO" id="GO:0005634">
    <property type="term" value="C:nucleus"/>
    <property type="evidence" value="ECO:0007669"/>
    <property type="project" value="TreeGrafter"/>
</dbReference>
<dbReference type="OrthoDB" id="2414538at2759"/>